<dbReference type="EC" id="2.4.-.-" evidence="3"/>
<proteinExistence type="predicted"/>
<protein>
    <submittedName>
        <fullName evidence="3">Glycosyltransferase</fullName>
        <ecNumber evidence="3">2.4.-.-</ecNumber>
    </submittedName>
</protein>
<dbReference type="CDD" id="cd02511">
    <property type="entry name" value="Beta4Glucosyltransferase"/>
    <property type="match status" value="1"/>
</dbReference>
<dbReference type="SMART" id="SM00028">
    <property type="entry name" value="TPR"/>
    <property type="match status" value="3"/>
</dbReference>
<dbReference type="EMBL" id="JAPCKK010000029">
    <property type="protein sequence ID" value="MDP4098595.1"/>
    <property type="molecule type" value="Genomic_DNA"/>
</dbReference>
<accession>A0ABT9FV73</accession>
<dbReference type="Pfam" id="PF13181">
    <property type="entry name" value="TPR_8"/>
    <property type="match status" value="3"/>
</dbReference>
<organism evidence="3 4">
    <name type="scientific">Paenibacillus zeirhizosphaerae</name>
    <dbReference type="NCBI Taxonomy" id="2987519"/>
    <lineage>
        <taxon>Bacteria</taxon>
        <taxon>Bacillati</taxon>
        <taxon>Bacillota</taxon>
        <taxon>Bacilli</taxon>
        <taxon>Bacillales</taxon>
        <taxon>Paenibacillaceae</taxon>
        <taxon>Paenibacillus</taxon>
    </lineage>
</organism>
<dbReference type="SUPFAM" id="SSF53448">
    <property type="entry name" value="Nucleotide-diphospho-sugar transferases"/>
    <property type="match status" value="1"/>
</dbReference>
<name>A0ABT9FV73_9BACL</name>
<evidence type="ECO:0000259" key="2">
    <source>
        <dbReference type="Pfam" id="PF00535"/>
    </source>
</evidence>
<dbReference type="Gene3D" id="1.25.40.10">
    <property type="entry name" value="Tetratricopeptide repeat domain"/>
    <property type="match status" value="1"/>
</dbReference>
<feature type="domain" description="Glycosyltransferase 2-like" evidence="2">
    <location>
        <begin position="8"/>
        <end position="93"/>
    </location>
</feature>
<dbReference type="InterPro" id="IPR029044">
    <property type="entry name" value="Nucleotide-diphossugar_trans"/>
</dbReference>
<dbReference type="PROSITE" id="PS50005">
    <property type="entry name" value="TPR"/>
    <property type="match status" value="2"/>
</dbReference>
<keyword evidence="1" id="KW-0802">TPR repeat</keyword>
<gene>
    <name evidence="3" type="ORF">OIN60_17830</name>
</gene>
<sequence length="624" mass="72675">MRKTIALCMIVKNEQQFLRRCLDSVKGKVDQIIIVDTGSTDNTISIASEYTEDIFHMEWINDFAAARNESIKHAETDYILILDADEYLESSTDLEAELGSEADYYFVNICNLMSGERAMTHMAIRLFKNKIGLYYKNRLHEHLNTTEREDQLLAGYASFTIMHTGYTDEMMRDREKARRNLSLMKVEVEENPSVYNIFNMGRTYMWLGEHEKAIKYLQQAYPMSKNLTIAPELIASLCRSLGELGRYEEALTVLKEAVEVYPREVDLRHIQALFYWEIGYSKDAIECMKKCMEIGDKGITFMEGNGTYIARFRLAEWHTSRNEFAQGYEHIVEALKLKNDFVPIMAKYFEIVEKAQVPLNDVLENVDNLFDIQHREQLQKLLEVLYQLRHPLLLKYMDMYKVNVQSNVTAVAHQYDRDHQQARKIWLELTDLEEQNGTDILLLAMILRDEELFRKAVPLLNLNVKEKKLLLKVVSNEPVEVINMTTHVEHILERISVYLIRLQEFEIFEIVLNYLWSGSIGVKTQVCVNLVAYGFSEIAIDLLANLYKDHPRNMSVVKLLGDVCFKSGYFEDAKLFYTKLVGMCDEYSAYEHMYDLYDKMNDANGKDSVLAEISKKFSLCLWAK</sequence>
<dbReference type="InterPro" id="IPR011990">
    <property type="entry name" value="TPR-like_helical_dom_sf"/>
</dbReference>
<reference evidence="3 4" key="1">
    <citation type="submission" date="2022-10" db="EMBL/GenBank/DDBJ databases">
        <title>Paenibacillus description and whole genome data of maize root bacterial community.</title>
        <authorList>
            <person name="Marton D."/>
            <person name="Farkas M."/>
            <person name="Cserhati M."/>
        </authorList>
    </citation>
    <scope>NUCLEOTIDE SEQUENCE [LARGE SCALE GENOMIC DNA]</scope>
    <source>
        <strain evidence="3 4">P96</strain>
    </source>
</reference>
<evidence type="ECO:0000313" key="3">
    <source>
        <dbReference type="EMBL" id="MDP4098595.1"/>
    </source>
</evidence>
<dbReference type="GO" id="GO:0016757">
    <property type="term" value="F:glycosyltransferase activity"/>
    <property type="evidence" value="ECO:0007669"/>
    <property type="project" value="UniProtKB-KW"/>
</dbReference>
<dbReference type="Gene3D" id="3.90.550.10">
    <property type="entry name" value="Spore Coat Polysaccharide Biosynthesis Protein SpsA, Chain A"/>
    <property type="match status" value="1"/>
</dbReference>
<keyword evidence="4" id="KW-1185">Reference proteome</keyword>
<dbReference type="Pfam" id="PF00535">
    <property type="entry name" value="Glycos_transf_2"/>
    <property type="match status" value="1"/>
</dbReference>
<keyword evidence="3" id="KW-0328">Glycosyltransferase</keyword>
<evidence type="ECO:0000256" key="1">
    <source>
        <dbReference type="PROSITE-ProRule" id="PRU00339"/>
    </source>
</evidence>
<dbReference type="InterPro" id="IPR001173">
    <property type="entry name" value="Glyco_trans_2-like"/>
</dbReference>
<feature type="repeat" description="TPR" evidence="1">
    <location>
        <begin position="194"/>
        <end position="227"/>
    </location>
</feature>
<keyword evidence="3" id="KW-0808">Transferase</keyword>
<evidence type="ECO:0000313" key="4">
    <source>
        <dbReference type="Proteomes" id="UP001241848"/>
    </source>
</evidence>
<dbReference type="Proteomes" id="UP001241848">
    <property type="component" value="Unassembled WGS sequence"/>
</dbReference>
<dbReference type="SUPFAM" id="SSF48452">
    <property type="entry name" value="TPR-like"/>
    <property type="match status" value="1"/>
</dbReference>
<dbReference type="RefSeq" id="WP_305756217.1">
    <property type="nucleotide sequence ID" value="NZ_JAPCKK010000029.1"/>
</dbReference>
<dbReference type="InterPro" id="IPR019734">
    <property type="entry name" value="TPR_rpt"/>
</dbReference>
<comment type="caution">
    <text evidence="3">The sequence shown here is derived from an EMBL/GenBank/DDBJ whole genome shotgun (WGS) entry which is preliminary data.</text>
</comment>
<feature type="repeat" description="TPR" evidence="1">
    <location>
        <begin position="231"/>
        <end position="264"/>
    </location>
</feature>
<dbReference type="PANTHER" id="PTHR43630">
    <property type="entry name" value="POLY-BETA-1,6-N-ACETYL-D-GLUCOSAMINE SYNTHASE"/>
    <property type="match status" value="1"/>
</dbReference>
<dbReference type="PANTHER" id="PTHR43630:SF2">
    <property type="entry name" value="GLYCOSYLTRANSFERASE"/>
    <property type="match status" value="1"/>
</dbReference>